<keyword evidence="6" id="KW-1185">Reference proteome</keyword>
<gene>
    <name evidence="5" type="ORF">EGT74_16635</name>
</gene>
<feature type="transmembrane region" description="Helical" evidence="4">
    <location>
        <begin position="254"/>
        <end position="272"/>
    </location>
</feature>
<dbReference type="GO" id="GO:0016998">
    <property type="term" value="P:cell wall macromolecule catabolic process"/>
    <property type="evidence" value="ECO:0007669"/>
    <property type="project" value="InterPro"/>
</dbReference>
<evidence type="ECO:0000256" key="3">
    <source>
        <dbReference type="ARBA" id="ARBA00023295"/>
    </source>
</evidence>
<evidence type="ECO:0000256" key="2">
    <source>
        <dbReference type="ARBA" id="ARBA00022801"/>
    </source>
</evidence>
<evidence type="ECO:0000313" key="5">
    <source>
        <dbReference type="EMBL" id="RPE08665.1"/>
    </source>
</evidence>
<dbReference type="GO" id="GO:0003796">
    <property type="term" value="F:lysozyme activity"/>
    <property type="evidence" value="ECO:0007669"/>
    <property type="project" value="InterPro"/>
</dbReference>
<protein>
    <recommendedName>
        <fullName evidence="7">Lysozyme</fullName>
    </recommendedName>
</protein>
<accession>A0A3N4PLI1</accession>
<dbReference type="Pfam" id="PF01183">
    <property type="entry name" value="Glyco_hydro_25"/>
    <property type="match status" value="1"/>
</dbReference>
<sequence length="513" mass="58532">MRIFKKRRSCLQWAGAFRNFRDLCETQYRRAVQANEEYIPLKGDNINEAALTEHMPAINTYTGTGSRLPDIRDLMKGPTATHDAGLLLSSLYSLQYANEEMEMMLTEFRERYKTYKNDYYTHLYELVRLHDELNGYVKGKHLNEAAGKWVDGYFKIFADWMRKGADKAADVLQQAVITPLLALNKNSPGTPFIHLTTENALQCSSAYSSMHTLDTQFRNRLQHYTRLYRKALRFLKVLAPHMEMPLLRENRQPIFVYALMFVLLATPFALYFCNRPTPAQLPVVEADTVPPQPDPKLARLHAAPVVYGLDVSKYQGNLLEKITDFDSIYFVICKATEGLTMRDGTFAANWEMLGRTNVLRGAYHFFISSDDPERQAAFFLQTAMGAGQTDIPLIIDVEAGSLKDSIPADSLQRRLLACLSYLERQHGRKPILYTNLSFANVYLRNEVFAAFPLWLAEYSGKPKPVLPVAWQKTGHTFWQKSASYVIDAETTDYDVFNGSGAELLEFIRADSLP</sequence>
<dbReference type="InterPro" id="IPR018077">
    <property type="entry name" value="Glyco_hydro_fam25_subgr"/>
</dbReference>
<evidence type="ECO:0008006" key="7">
    <source>
        <dbReference type="Google" id="ProtNLM"/>
    </source>
</evidence>
<keyword evidence="3" id="KW-0326">Glycosidase</keyword>
<proteinExistence type="inferred from homology"/>
<dbReference type="SUPFAM" id="SSF51445">
    <property type="entry name" value="(Trans)glycosidases"/>
    <property type="match status" value="1"/>
</dbReference>
<keyword evidence="4" id="KW-1133">Transmembrane helix</keyword>
<dbReference type="InterPro" id="IPR017853">
    <property type="entry name" value="GH"/>
</dbReference>
<keyword evidence="2" id="KW-0378">Hydrolase</keyword>
<dbReference type="AlphaFoldDB" id="A0A3N4PLI1"/>
<evidence type="ECO:0000256" key="1">
    <source>
        <dbReference type="ARBA" id="ARBA00010646"/>
    </source>
</evidence>
<organism evidence="5 6">
    <name type="scientific">Chitinophaga lutea</name>
    <dbReference type="NCBI Taxonomy" id="2488634"/>
    <lineage>
        <taxon>Bacteria</taxon>
        <taxon>Pseudomonadati</taxon>
        <taxon>Bacteroidota</taxon>
        <taxon>Chitinophagia</taxon>
        <taxon>Chitinophagales</taxon>
        <taxon>Chitinophagaceae</taxon>
        <taxon>Chitinophaga</taxon>
    </lineage>
</organism>
<dbReference type="PROSITE" id="PS51904">
    <property type="entry name" value="GLYCOSYL_HYDROL_F25_2"/>
    <property type="match status" value="1"/>
</dbReference>
<keyword evidence="4" id="KW-0472">Membrane</keyword>
<evidence type="ECO:0000313" key="6">
    <source>
        <dbReference type="Proteomes" id="UP000278351"/>
    </source>
</evidence>
<dbReference type="GO" id="GO:0009253">
    <property type="term" value="P:peptidoglycan catabolic process"/>
    <property type="evidence" value="ECO:0007669"/>
    <property type="project" value="InterPro"/>
</dbReference>
<comment type="similarity">
    <text evidence="1">Belongs to the glycosyl hydrolase 25 family.</text>
</comment>
<dbReference type="OrthoDB" id="9798192at2"/>
<evidence type="ECO:0000256" key="4">
    <source>
        <dbReference type="SAM" id="Phobius"/>
    </source>
</evidence>
<dbReference type="EMBL" id="RPDH01000002">
    <property type="protein sequence ID" value="RPE08665.1"/>
    <property type="molecule type" value="Genomic_DNA"/>
</dbReference>
<dbReference type="SMART" id="SM00641">
    <property type="entry name" value="Glyco_25"/>
    <property type="match status" value="1"/>
</dbReference>
<dbReference type="GO" id="GO:0016052">
    <property type="term" value="P:carbohydrate catabolic process"/>
    <property type="evidence" value="ECO:0007669"/>
    <property type="project" value="TreeGrafter"/>
</dbReference>
<dbReference type="InterPro" id="IPR002053">
    <property type="entry name" value="Glyco_hydro_25"/>
</dbReference>
<dbReference type="PANTHER" id="PTHR34135:SF2">
    <property type="entry name" value="LYSOZYME"/>
    <property type="match status" value="1"/>
</dbReference>
<dbReference type="RefSeq" id="WP_123847662.1">
    <property type="nucleotide sequence ID" value="NZ_RPDH01000002.1"/>
</dbReference>
<dbReference type="Gene3D" id="3.20.20.80">
    <property type="entry name" value="Glycosidases"/>
    <property type="match status" value="1"/>
</dbReference>
<comment type="caution">
    <text evidence="5">The sequence shown here is derived from an EMBL/GenBank/DDBJ whole genome shotgun (WGS) entry which is preliminary data.</text>
</comment>
<name>A0A3N4PLI1_9BACT</name>
<dbReference type="Proteomes" id="UP000278351">
    <property type="component" value="Unassembled WGS sequence"/>
</dbReference>
<keyword evidence="4" id="KW-0812">Transmembrane</keyword>
<reference evidence="5 6" key="1">
    <citation type="submission" date="2018-11" db="EMBL/GenBank/DDBJ databases">
        <title>Chitinophaga lutea sp.nov., isolate from arsenic contaminated soil.</title>
        <authorList>
            <person name="Zong Y."/>
        </authorList>
    </citation>
    <scope>NUCLEOTIDE SEQUENCE [LARGE SCALE GENOMIC DNA]</scope>
    <source>
        <strain evidence="5 6">ZY74</strain>
    </source>
</reference>
<dbReference type="PANTHER" id="PTHR34135">
    <property type="entry name" value="LYSOZYME"/>
    <property type="match status" value="1"/>
</dbReference>